<feature type="cross-link" description="Glycyl lysine isopeptide (Lys-Gly) (interchain with G-Cter in SUMO2)" evidence="8">
    <location>
        <position position="209"/>
    </location>
</feature>
<evidence type="ECO:0000256" key="6">
    <source>
        <dbReference type="PIRSR" id="PIRSR630616-1"/>
    </source>
</evidence>
<organism evidence="11">
    <name type="scientific">Tetraselmis sp. GSL018</name>
    <dbReference type="NCBI Taxonomy" id="582737"/>
    <lineage>
        <taxon>Eukaryota</taxon>
        <taxon>Viridiplantae</taxon>
        <taxon>Chlorophyta</taxon>
        <taxon>core chlorophytes</taxon>
        <taxon>Chlorodendrophyceae</taxon>
        <taxon>Chlorodendrales</taxon>
        <taxon>Chlorodendraceae</taxon>
        <taxon>Tetraselmis</taxon>
    </lineage>
</organism>
<dbReference type="Pfam" id="PF00069">
    <property type="entry name" value="Pkinase"/>
    <property type="match status" value="1"/>
</dbReference>
<dbReference type="AlphaFoldDB" id="A0A061R2B6"/>
<evidence type="ECO:0000256" key="7">
    <source>
        <dbReference type="PIRSR" id="PIRSR630616-2"/>
    </source>
</evidence>
<evidence type="ECO:0000256" key="8">
    <source>
        <dbReference type="PIRSR" id="PIRSR630616-3"/>
    </source>
</evidence>
<dbReference type="InterPro" id="IPR011009">
    <property type="entry name" value="Kinase-like_dom_sf"/>
</dbReference>
<dbReference type="Gene3D" id="1.10.510.10">
    <property type="entry name" value="Transferase(Phosphotransferase) domain 1"/>
    <property type="match status" value="1"/>
</dbReference>
<dbReference type="PANTHER" id="PTHR24350">
    <property type="entry name" value="SERINE/THREONINE-PROTEIN KINASE IAL-RELATED"/>
    <property type="match status" value="1"/>
</dbReference>
<dbReference type="PROSITE" id="PS00108">
    <property type="entry name" value="PROTEIN_KINASE_ST"/>
    <property type="match status" value="1"/>
</dbReference>
<feature type="domain" description="Protein kinase" evidence="10">
    <location>
        <begin position="82"/>
        <end position="356"/>
    </location>
</feature>
<keyword evidence="5 7" id="KW-0067">ATP-binding</keyword>
<sequence>MVQLDTELNKAKGKDYRERLQKRVDALSSSTAPNTKPSVVEGCFDEKLPISKQVKVIATSKRNKCSSKYEGKVVDYHKDSVFYNRLELYRGSVSVVYRATCATTRQQVIVKAYKTHRMNEKQLHKANREIHIMKAVRGDPGVVRYMGHFEDKFMTFIVMEFCERGDLFKSVYLNGGSLSEEKAVTKVIRPLLQVLSRLHAGRIAHRDIKPENIFLTGSGRLKLGDFGLALSTERELPFTRSGTLDYMAPEVLANPATDLSEGPCITLQDLTARGVQPYDEKVDIWAVGILAYELVVGKPPFEMEDEQYTMKLIMNSNRIAFPPAMSKEWADFIRATLSKSPELRPSAELLLAHPWLRRFPPRDDAPGASPPPPAPRSIDAAELAAQISQAALSEWQGKAARAPPQTPAKASRAPRSAESPEIP</sequence>
<evidence type="ECO:0000256" key="9">
    <source>
        <dbReference type="SAM" id="MobiDB-lite"/>
    </source>
</evidence>
<dbReference type="InterPro" id="IPR030616">
    <property type="entry name" value="Aur-like"/>
</dbReference>
<dbReference type="SMART" id="SM00220">
    <property type="entry name" value="S_TKc"/>
    <property type="match status" value="1"/>
</dbReference>
<dbReference type="InterPro" id="IPR000719">
    <property type="entry name" value="Prot_kinase_dom"/>
</dbReference>
<keyword evidence="3 7" id="KW-0547">Nucleotide-binding</keyword>
<reference evidence="11" key="1">
    <citation type="submission" date="2014-05" db="EMBL/GenBank/DDBJ databases">
        <title>The transcriptome of the halophilic microalga Tetraselmis sp. GSL018 isolated from the Great Salt Lake, Utah.</title>
        <authorList>
            <person name="Jinkerson R.E."/>
            <person name="D'Adamo S."/>
            <person name="Posewitz M.C."/>
        </authorList>
    </citation>
    <scope>NUCLEOTIDE SEQUENCE</scope>
    <source>
        <strain evidence="11">GSL018</strain>
    </source>
</reference>
<feature type="region of interest" description="Disordered" evidence="9">
    <location>
        <begin position="392"/>
        <end position="423"/>
    </location>
</feature>
<keyword evidence="2" id="KW-0808">Transferase</keyword>
<dbReference type="GO" id="GO:0004674">
    <property type="term" value="F:protein serine/threonine kinase activity"/>
    <property type="evidence" value="ECO:0007669"/>
    <property type="project" value="UniProtKB-KW"/>
</dbReference>
<dbReference type="EMBL" id="GBEZ01020585">
    <property type="protein sequence ID" value="JAC66098.1"/>
    <property type="molecule type" value="Transcribed_RNA"/>
</dbReference>
<feature type="active site" description="Proton acceptor" evidence="6">
    <location>
        <position position="207"/>
    </location>
</feature>
<gene>
    <name evidence="11" type="ORF">TSPGSL018_14481</name>
</gene>
<protein>
    <submittedName>
        <fullName evidence="11">Serine threonine protein kinase</fullName>
    </submittedName>
</protein>
<name>A0A061R2B6_9CHLO</name>
<evidence type="ECO:0000256" key="3">
    <source>
        <dbReference type="ARBA" id="ARBA00022741"/>
    </source>
</evidence>
<dbReference type="GO" id="GO:0005524">
    <property type="term" value="F:ATP binding"/>
    <property type="evidence" value="ECO:0007669"/>
    <property type="project" value="UniProtKB-KW"/>
</dbReference>
<evidence type="ECO:0000313" key="11">
    <source>
        <dbReference type="EMBL" id="JAC66098.1"/>
    </source>
</evidence>
<feature type="binding site" evidence="7">
    <location>
        <position position="111"/>
    </location>
    <ligand>
        <name>ATP</name>
        <dbReference type="ChEBI" id="CHEBI:30616"/>
    </ligand>
</feature>
<feature type="binding site" evidence="7">
    <location>
        <begin position="211"/>
        <end position="212"/>
    </location>
    <ligand>
        <name>ATP</name>
        <dbReference type="ChEBI" id="CHEBI:30616"/>
    </ligand>
</feature>
<evidence type="ECO:0000256" key="4">
    <source>
        <dbReference type="ARBA" id="ARBA00022777"/>
    </source>
</evidence>
<evidence type="ECO:0000256" key="1">
    <source>
        <dbReference type="ARBA" id="ARBA00022527"/>
    </source>
</evidence>
<keyword evidence="4 11" id="KW-0418">Kinase</keyword>
<dbReference type="PROSITE" id="PS50011">
    <property type="entry name" value="PROTEIN_KINASE_DOM"/>
    <property type="match status" value="1"/>
</dbReference>
<evidence type="ECO:0000256" key="2">
    <source>
        <dbReference type="ARBA" id="ARBA00022679"/>
    </source>
</evidence>
<evidence type="ECO:0000259" key="10">
    <source>
        <dbReference type="PROSITE" id="PS50011"/>
    </source>
</evidence>
<evidence type="ECO:0000256" key="5">
    <source>
        <dbReference type="ARBA" id="ARBA00022840"/>
    </source>
</evidence>
<accession>A0A061R2B6</accession>
<keyword evidence="1" id="KW-0723">Serine/threonine-protein kinase</keyword>
<dbReference type="SUPFAM" id="SSF56112">
    <property type="entry name" value="Protein kinase-like (PK-like)"/>
    <property type="match status" value="1"/>
</dbReference>
<dbReference type="InterPro" id="IPR008271">
    <property type="entry name" value="Ser/Thr_kinase_AS"/>
</dbReference>
<feature type="binding site" evidence="7">
    <location>
        <position position="225"/>
    </location>
    <ligand>
        <name>ATP</name>
        <dbReference type="ChEBI" id="CHEBI:30616"/>
    </ligand>
</feature>
<proteinExistence type="predicted"/>